<gene>
    <name evidence="1" type="ORF">SAMN05421733_10955</name>
</gene>
<protein>
    <submittedName>
        <fullName evidence="1">Uncharacterized protein</fullName>
    </submittedName>
</protein>
<sequence length="86" mass="9299">MYKVNLSTDNQYVLEIDNISATKHQIAQHGNSDSATESFDLSSILASLVIGKTFGSAAKLLPMLSNNNDAKFVTAVLLDLEIIKIS</sequence>
<dbReference type="AlphaFoldDB" id="A0A1G6IV64"/>
<evidence type="ECO:0000313" key="2">
    <source>
        <dbReference type="Proteomes" id="UP000242501"/>
    </source>
</evidence>
<reference evidence="2" key="1">
    <citation type="submission" date="2016-09" db="EMBL/GenBank/DDBJ databases">
        <authorList>
            <person name="Varghese N."/>
            <person name="Submissions S."/>
        </authorList>
    </citation>
    <scope>NUCLEOTIDE SEQUENCE [LARGE SCALE GENOMIC DNA]</scope>
    <source>
        <strain evidence="2">ANC 4422</strain>
    </source>
</reference>
<keyword evidence="2" id="KW-1185">Reference proteome</keyword>
<dbReference type="EMBL" id="FMYL01000009">
    <property type="protein sequence ID" value="SDC10378.1"/>
    <property type="molecule type" value="Genomic_DNA"/>
</dbReference>
<dbReference type="Proteomes" id="UP000242501">
    <property type="component" value="Unassembled WGS sequence"/>
</dbReference>
<evidence type="ECO:0000313" key="1">
    <source>
        <dbReference type="EMBL" id="SDC10378.1"/>
    </source>
</evidence>
<accession>A0A1G6IV64</accession>
<organism evidence="1 2">
    <name type="scientific">Acinetobacter boissieri</name>
    <dbReference type="NCBI Taxonomy" id="1219383"/>
    <lineage>
        <taxon>Bacteria</taxon>
        <taxon>Pseudomonadati</taxon>
        <taxon>Pseudomonadota</taxon>
        <taxon>Gammaproteobacteria</taxon>
        <taxon>Moraxellales</taxon>
        <taxon>Moraxellaceae</taxon>
        <taxon>Acinetobacter</taxon>
    </lineage>
</organism>
<name>A0A1G6IV64_9GAMM</name>
<proteinExistence type="predicted"/>